<dbReference type="InterPro" id="IPR012808">
    <property type="entry name" value="CHP02453"/>
</dbReference>
<accession>A0A1F7WQQ2</accession>
<dbReference type="EMBL" id="MGFH01000122">
    <property type="protein sequence ID" value="OGM05153.1"/>
    <property type="molecule type" value="Genomic_DNA"/>
</dbReference>
<evidence type="ECO:0000313" key="2">
    <source>
        <dbReference type="Proteomes" id="UP000178735"/>
    </source>
</evidence>
<sequence>MNAKNKFNGFSRQAFAFLAELRDNNNKEWFEANRETYQNELVIPLRNLVSDLSEFIISMDYNLDVTPAIGKTISRIYKDARRLRGGSPYKKSMWVAFKRPLEEWKESPTFYIEIMADSYSYGMGFYSAPRDMMELFRENIVKRPAEFSNAVKFYKKEKELGLYGDYYKKLKCPEGLSDDVFEWYRKKSFYLSSENPLDGLITTPKFTGIVTAAFARLAPLYHYLWKLKLKARAESEKHALKSFYEKR</sequence>
<evidence type="ECO:0008006" key="3">
    <source>
        <dbReference type="Google" id="ProtNLM"/>
    </source>
</evidence>
<dbReference type="PANTHER" id="PTHR36452">
    <property type="entry name" value="CHROMOSOME 12, WHOLE GENOME SHOTGUN SEQUENCE"/>
    <property type="match status" value="1"/>
</dbReference>
<dbReference type="PIRSF" id="PIRSF028451">
    <property type="entry name" value="UCP028451"/>
    <property type="match status" value="1"/>
</dbReference>
<organism evidence="1 2">
    <name type="scientific">Candidatus Wallbacteria bacterium GWC2_49_35</name>
    <dbReference type="NCBI Taxonomy" id="1817813"/>
    <lineage>
        <taxon>Bacteria</taxon>
        <taxon>Candidatus Walliibacteriota</taxon>
    </lineage>
</organism>
<dbReference type="Pfam" id="PF09365">
    <property type="entry name" value="DUF2461"/>
    <property type="match status" value="1"/>
</dbReference>
<evidence type="ECO:0000313" key="1">
    <source>
        <dbReference type="EMBL" id="OGM05153.1"/>
    </source>
</evidence>
<protein>
    <recommendedName>
        <fullName evidence="3">TIGR02453 family protein</fullName>
    </recommendedName>
</protein>
<dbReference type="AlphaFoldDB" id="A0A1F7WQQ2"/>
<dbReference type="InterPro" id="IPR015996">
    <property type="entry name" value="UCP028451"/>
</dbReference>
<dbReference type="NCBIfam" id="TIGR02453">
    <property type="entry name" value="TIGR02453 family protein"/>
    <property type="match status" value="1"/>
</dbReference>
<comment type="caution">
    <text evidence="1">The sequence shown here is derived from an EMBL/GenBank/DDBJ whole genome shotgun (WGS) entry which is preliminary data.</text>
</comment>
<dbReference type="PANTHER" id="PTHR36452:SF1">
    <property type="entry name" value="DUF2461 DOMAIN-CONTAINING PROTEIN"/>
    <property type="match status" value="1"/>
</dbReference>
<proteinExistence type="predicted"/>
<gene>
    <name evidence="1" type="ORF">A2008_01205</name>
</gene>
<dbReference type="Proteomes" id="UP000178735">
    <property type="component" value="Unassembled WGS sequence"/>
</dbReference>
<reference evidence="1 2" key="1">
    <citation type="journal article" date="2016" name="Nat. Commun.">
        <title>Thousands of microbial genomes shed light on interconnected biogeochemical processes in an aquifer system.</title>
        <authorList>
            <person name="Anantharaman K."/>
            <person name="Brown C.T."/>
            <person name="Hug L.A."/>
            <person name="Sharon I."/>
            <person name="Castelle C.J."/>
            <person name="Probst A.J."/>
            <person name="Thomas B.C."/>
            <person name="Singh A."/>
            <person name="Wilkins M.J."/>
            <person name="Karaoz U."/>
            <person name="Brodie E.L."/>
            <person name="Williams K.H."/>
            <person name="Hubbard S.S."/>
            <person name="Banfield J.F."/>
        </authorList>
    </citation>
    <scope>NUCLEOTIDE SEQUENCE [LARGE SCALE GENOMIC DNA]</scope>
</reference>
<name>A0A1F7WQQ2_9BACT</name>